<organism evidence="2 3">
    <name type="scientific">Novipirellula herctigrandis</name>
    <dbReference type="NCBI Taxonomy" id="2527986"/>
    <lineage>
        <taxon>Bacteria</taxon>
        <taxon>Pseudomonadati</taxon>
        <taxon>Planctomycetota</taxon>
        <taxon>Planctomycetia</taxon>
        <taxon>Pirellulales</taxon>
        <taxon>Pirellulaceae</taxon>
        <taxon>Novipirellula</taxon>
    </lineage>
</organism>
<sequence length="396" mass="43729">MRSSKRSEVHGFTLVELLVVIAIIGVLVGLLLPAVQAAREAARRMSCSNNVKQIGLGLHNYHSAFNMLPMQTGGTYDSGGNSNGLRLSWLVGLTPFIEQQAMWEAISNPFGMNRDGTPRTPSYAPMGPRPWDRNYLPWITQVPTYRCPSDPTVAGQTNIAHTNYAACLGDTTAELHYCGINANGNPNTSTQPWSESTLKSFDRGFFWGKHSKRFRDILDGLSNTIAAGEIVVGDGKGEIFNHMLHDTSALSRPANYWETTDKIDPLRPQFWNLATSDVWGVDYGNDYEYQRRGSAWCDGVPYYTGFNTIRPPNGYCVGRRESWDGFFPASSRHQGGAHILMGDGAVKFITSSIEAGNQSIVPYSAQHNDQRGKQSPYGLWGALGTSNTKETINEDF</sequence>
<evidence type="ECO:0000259" key="1">
    <source>
        <dbReference type="Pfam" id="PF07596"/>
    </source>
</evidence>
<dbReference type="InterPro" id="IPR045584">
    <property type="entry name" value="Pilin-like"/>
</dbReference>
<accession>A0A5C5YZM2</accession>
<dbReference type="Gene3D" id="3.30.700.10">
    <property type="entry name" value="Glycoprotein, Type 4 Pilin"/>
    <property type="match status" value="1"/>
</dbReference>
<dbReference type="InterPro" id="IPR027558">
    <property type="entry name" value="Pre_pil_HX9DG_C"/>
</dbReference>
<feature type="domain" description="DUF1559" evidence="1">
    <location>
        <begin position="36"/>
        <end position="355"/>
    </location>
</feature>
<name>A0A5C5YZM2_9BACT</name>
<dbReference type="EMBL" id="SJPJ01000001">
    <property type="protein sequence ID" value="TWT80206.1"/>
    <property type="molecule type" value="Genomic_DNA"/>
</dbReference>
<dbReference type="PROSITE" id="PS00409">
    <property type="entry name" value="PROKAR_NTER_METHYL"/>
    <property type="match status" value="1"/>
</dbReference>
<dbReference type="NCBIfam" id="TIGR02532">
    <property type="entry name" value="IV_pilin_GFxxxE"/>
    <property type="match status" value="1"/>
</dbReference>
<protein>
    <recommendedName>
        <fullName evidence="1">DUF1559 domain-containing protein</fullName>
    </recommendedName>
</protein>
<dbReference type="InterPro" id="IPR011453">
    <property type="entry name" value="DUF1559"/>
</dbReference>
<gene>
    <name evidence="2" type="ORF">CA13_16190</name>
</gene>
<dbReference type="RefSeq" id="WP_146395275.1">
    <property type="nucleotide sequence ID" value="NZ_SJPJ01000001.1"/>
</dbReference>
<keyword evidence="3" id="KW-1185">Reference proteome</keyword>
<dbReference type="AlphaFoldDB" id="A0A5C5YZM2"/>
<dbReference type="InterPro" id="IPR012902">
    <property type="entry name" value="N_methyl_site"/>
</dbReference>
<dbReference type="NCBIfam" id="TIGR04294">
    <property type="entry name" value="pre_pil_HX9DG"/>
    <property type="match status" value="1"/>
</dbReference>
<dbReference type="PANTHER" id="PTHR30093">
    <property type="entry name" value="GENERAL SECRETION PATHWAY PROTEIN G"/>
    <property type="match status" value="1"/>
</dbReference>
<dbReference type="Pfam" id="PF07596">
    <property type="entry name" value="SBP_bac_10"/>
    <property type="match status" value="1"/>
</dbReference>
<proteinExistence type="predicted"/>
<dbReference type="Proteomes" id="UP000315010">
    <property type="component" value="Unassembled WGS sequence"/>
</dbReference>
<evidence type="ECO:0000313" key="3">
    <source>
        <dbReference type="Proteomes" id="UP000315010"/>
    </source>
</evidence>
<dbReference type="PANTHER" id="PTHR30093:SF2">
    <property type="entry name" value="TYPE II SECRETION SYSTEM PROTEIN H"/>
    <property type="match status" value="1"/>
</dbReference>
<comment type="caution">
    <text evidence="2">The sequence shown here is derived from an EMBL/GenBank/DDBJ whole genome shotgun (WGS) entry which is preliminary data.</text>
</comment>
<evidence type="ECO:0000313" key="2">
    <source>
        <dbReference type="EMBL" id="TWT80206.1"/>
    </source>
</evidence>
<reference evidence="2 3" key="1">
    <citation type="submission" date="2019-02" db="EMBL/GenBank/DDBJ databases">
        <title>Deep-cultivation of Planctomycetes and their phenomic and genomic characterization uncovers novel biology.</title>
        <authorList>
            <person name="Wiegand S."/>
            <person name="Jogler M."/>
            <person name="Boedeker C."/>
            <person name="Pinto D."/>
            <person name="Vollmers J."/>
            <person name="Rivas-Marin E."/>
            <person name="Kohn T."/>
            <person name="Peeters S.H."/>
            <person name="Heuer A."/>
            <person name="Rast P."/>
            <person name="Oberbeckmann S."/>
            <person name="Bunk B."/>
            <person name="Jeske O."/>
            <person name="Meyerdierks A."/>
            <person name="Storesund J.E."/>
            <person name="Kallscheuer N."/>
            <person name="Luecker S."/>
            <person name="Lage O.M."/>
            <person name="Pohl T."/>
            <person name="Merkel B.J."/>
            <person name="Hornburger P."/>
            <person name="Mueller R.-W."/>
            <person name="Bruemmer F."/>
            <person name="Labrenz M."/>
            <person name="Spormann A.M."/>
            <person name="Op Den Camp H."/>
            <person name="Overmann J."/>
            <person name="Amann R."/>
            <person name="Jetten M.S.M."/>
            <person name="Mascher T."/>
            <person name="Medema M.H."/>
            <person name="Devos D.P."/>
            <person name="Kaster A.-K."/>
            <person name="Ovreas L."/>
            <person name="Rohde M."/>
            <person name="Galperin M.Y."/>
            <person name="Jogler C."/>
        </authorList>
    </citation>
    <scope>NUCLEOTIDE SEQUENCE [LARGE SCALE GENOMIC DNA]</scope>
    <source>
        <strain evidence="2 3">CA13</strain>
    </source>
</reference>
<dbReference type="Pfam" id="PF07963">
    <property type="entry name" value="N_methyl"/>
    <property type="match status" value="1"/>
</dbReference>
<dbReference type="OrthoDB" id="233096at2"/>
<dbReference type="SUPFAM" id="SSF54523">
    <property type="entry name" value="Pili subunits"/>
    <property type="match status" value="1"/>
</dbReference>